<evidence type="ECO:0008006" key="5">
    <source>
        <dbReference type="Google" id="ProtNLM"/>
    </source>
</evidence>
<dbReference type="AlphaFoldDB" id="A0AAD8JY09"/>
<accession>A0AAD8JY09</accession>
<dbReference type="Proteomes" id="UP001229421">
    <property type="component" value="Unassembled WGS sequence"/>
</dbReference>
<keyword evidence="2" id="KW-0808">Transferase</keyword>
<comment type="caution">
    <text evidence="3">The sequence shown here is derived from an EMBL/GenBank/DDBJ whole genome shotgun (WGS) entry which is preliminary data.</text>
</comment>
<dbReference type="PANTHER" id="PTHR31147">
    <property type="entry name" value="ACYL TRANSFERASE 4"/>
    <property type="match status" value="1"/>
</dbReference>
<evidence type="ECO:0000313" key="4">
    <source>
        <dbReference type="Proteomes" id="UP001229421"/>
    </source>
</evidence>
<comment type="similarity">
    <text evidence="1">Belongs to the plant acyltransferase family.</text>
</comment>
<evidence type="ECO:0000313" key="3">
    <source>
        <dbReference type="EMBL" id="KAK1411854.1"/>
    </source>
</evidence>
<sequence>MAPNNTPLMFIVRKRAPELIVPAKPTPRELKPLSDIDDQQGLRFHIPVIQFYHHQPEMKNKDPASVIREALAKLLVFYYPFAGRLKEGPGRKLMVDCCGEGVLFTEADADIKLKQFGDVLHPPFPCLDELIYDVSGSGNVLDSPLLLIQVTRLLCGGFIFALQLNHTMSDAQGLIQFMTALGEMAQGASKPSTLPVWQRDLLFARDPSYVTYAHHEYDQIEDTKGKMITLDDMTHKFFFFGPAEVLALRRFVPSYLKHCPTFDVLTACIWRCRTIALQPNPEEEMRVICIINARAKFNPPLSVGYYGNVFAFPVAISTAKDLATKPFAHVLELVMKARTTVNEEYMRSIADLMVTKGRPHFTVVRSFFVSDVRRAGFNVVDFGWGKAAYGGPAKCELGAIPGDACFYIPFTNEKGESGIVIPICLPSTSMETFVDEVNNMLAKDIPQDQNLDSHSRL</sequence>
<organism evidence="3 4">
    <name type="scientific">Tagetes erecta</name>
    <name type="common">African marigold</name>
    <dbReference type="NCBI Taxonomy" id="13708"/>
    <lineage>
        <taxon>Eukaryota</taxon>
        <taxon>Viridiplantae</taxon>
        <taxon>Streptophyta</taxon>
        <taxon>Embryophyta</taxon>
        <taxon>Tracheophyta</taxon>
        <taxon>Spermatophyta</taxon>
        <taxon>Magnoliopsida</taxon>
        <taxon>eudicotyledons</taxon>
        <taxon>Gunneridae</taxon>
        <taxon>Pentapetalae</taxon>
        <taxon>asterids</taxon>
        <taxon>campanulids</taxon>
        <taxon>Asterales</taxon>
        <taxon>Asteraceae</taxon>
        <taxon>Asteroideae</taxon>
        <taxon>Heliantheae alliance</taxon>
        <taxon>Tageteae</taxon>
        <taxon>Tagetes</taxon>
    </lineage>
</organism>
<dbReference type="InterPro" id="IPR050898">
    <property type="entry name" value="Plant_acyltransferase"/>
</dbReference>
<keyword evidence="4" id="KW-1185">Reference proteome</keyword>
<dbReference type="Gene3D" id="3.30.559.10">
    <property type="entry name" value="Chloramphenicol acetyltransferase-like domain"/>
    <property type="match status" value="2"/>
</dbReference>
<dbReference type="PANTHER" id="PTHR31147:SF66">
    <property type="entry name" value="OS05G0315700 PROTEIN"/>
    <property type="match status" value="1"/>
</dbReference>
<reference evidence="3" key="1">
    <citation type="journal article" date="2023" name="bioRxiv">
        <title>Improved chromosome-level genome assembly for marigold (Tagetes erecta).</title>
        <authorList>
            <person name="Jiang F."/>
            <person name="Yuan L."/>
            <person name="Wang S."/>
            <person name="Wang H."/>
            <person name="Xu D."/>
            <person name="Wang A."/>
            <person name="Fan W."/>
        </authorList>
    </citation>
    <scope>NUCLEOTIDE SEQUENCE</scope>
    <source>
        <strain evidence="3">WSJ</strain>
        <tissue evidence="3">Leaf</tissue>
    </source>
</reference>
<protein>
    <recommendedName>
        <fullName evidence="5">Benzyl alcohol O-benzoyltransferase</fullName>
    </recommendedName>
</protein>
<gene>
    <name evidence="3" type="ORF">QVD17_32657</name>
</gene>
<evidence type="ECO:0000256" key="1">
    <source>
        <dbReference type="ARBA" id="ARBA00009861"/>
    </source>
</evidence>
<dbReference type="GO" id="GO:0016740">
    <property type="term" value="F:transferase activity"/>
    <property type="evidence" value="ECO:0007669"/>
    <property type="project" value="UniProtKB-KW"/>
</dbReference>
<proteinExistence type="inferred from homology"/>
<dbReference type="Pfam" id="PF02458">
    <property type="entry name" value="Transferase"/>
    <property type="match status" value="1"/>
</dbReference>
<dbReference type="InterPro" id="IPR023213">
    <property type="entry name" value="CAT-like_dom_sf"/>
</dbReference>
<dbReference type="EMBL" id="JAUHHV010000009">
    <property type="protein sequence ID" value="KAK1411854.1"/>
    <property type="molecule type" value="Genomic_DNA"/>
</dbReference>
<evidence type="ECO:0000256" key="2">
    <source>
        <dbReference type="ARBA" id="ARBA00022679"/>
    </source>
</evidence>
<name>A0AAD8JY09_TARER</name>